<comment type="caution">
    <text evidence="2">The sequence shown here is derived from an EMBL/GenBank/DDBJ whole genome shotgun (WGS) entry which is preliminary data.</text>
</comment>
<dbReference type="AlphaFoldDB" id="A0A9W9FD75"/>
<dbReference type="EMBL" id="JAPQKI010000005">
    <property type="protein sequence ID" value="KAJ5097909.1"/>
    <property type="molecule type" value="Genomic_DNA"/>
</dbReference>
<evidence type="ECO:0000313" key="2">
    <source>
        <dbReference type="EMBL" id="KAJ5097909.1"/>
    </source>
</evidence>
<reference evidence="2" key="1">
    <citation type="submission" date="2022-11" db="EMBL/GenBank/DDBJ databases">
        <authorList>
            <person name="Petersen C."/>
        </authorList>
    </citation>
    <scope>NUCLEOTIDE SEQUENCE</scope>
    <source>
        <strain evidence="2">IBT 30761</strain>
    </source>
</reference>
<evidence type="ECO:0000313" key="3">
    <source>
        <dbReference type="Proteomes" id="UP001149074"/>
    </source>
</evidence>
<gene>
    <name evidence="2" type="ORF">N7532_004910</name>
</gene>
<accession>A0A9W9FD75</accession>
<protein>
    <submittedName>
        <fullName evidence="2">Uncharacterized protein</fullName>
    </submittedName>
</protein>
<organism evidence="2 3">
    <name type="scientific">Penicillium argentinense</name>
    <dbReference type="NCBI Taxonomy" id="1131581"/>
    <lineage>
        <taxon>Eukaryota</taxon>
        <taxon>Fungi</taxon>
        <taxon>Dikarya</taxon>
        <taxon>Ascomycota</taxon>
        <taxon>Pezizomycotina</taxon>
        <taxon>Eurotiomycetes</taxon>
        <taxon>Eurotiomycetidae</taxon>
        <taxon>Eurotiales</taxon>
        <taxon>Aspergillaceae</taxon>
        <taxon>Penicillium</taxon>
    </lineage>
</organism>
<reference evidence="2" key="2">
    <citation type="journal article" date="2023" name="IMA Fungus">
        <title>Comparative genomic study of the Penicillium genus elucidates a diverse pangenome and 15 lateral gene transfer events.</title>
        <authorList>
            <person name="Petersen C."/>
            <person name="Sorensen T."/>
            <person name="Nielsen M.R."/>
            <person name="Sondergaard T.E."/>
            <person name="Sorensen J.L."/>
            <person name="Fitzpatrick D.A."/>
            <person name="Frisvad J.C."/>
            <person name="Nielsen K.L."/>
        </authorList>
    </citation>
    <scope>NUCLEOTIDE SEQUENCE</scope>
    <source>
        <strain evidence="2">IBT 30761</strain>
    </source>
</reference>
<keyword evidence="3" id="KW-1185">Reference proteome</keyword>
<dbReference type="RefSeq" id="XP_056473563.1">
    <property type="nucleotide sequence ID" value="XM_056617404.1"/>
</dbReference>
<evidence type="ECO:0000256" key="1">
    <source>
        <dbReference type="SAM" id="MobiDB-lite"/>
    </source>
</evidence>
<name>A0A9W9FD75_9EURO</name>
<sequence>MAFQPTVSSATQLYLITGPIPPQVETVPVPGHESPVPPSRRKHVHLRRTGYPAAGITGGGDAVRGQAGQWGGVHAGETPCVRPAAHATRSDAVAEARFAPGGGPCGATAAMISLHLPPRDPCCGHLVLGGLDPLDRWVIETASDATGRRLRHWSLRSGFCKSCLARHTRMTEAKCDQVAHQHEGRDWPGGRLWWDLRENFQSRLVDFDLGGAIPSGSSHNASAGSSGWFGRRNRGQRVGLALQGYAPFRRRNHGGRGTTRETTKLPPENQGTRWNHGEACFQIISSAESPCMGSRSEALQGPSRAPILPSRAGTMSIVPGLLAARRRDQQSARLLSHSWSQWSWDLQGAHARCHHRGEASNSTGGLICGEQNVAKKTSMGRI</sequence>
<proteinExistence type="predicted"/>
<feature type="region of interest" description="Disordered" evidence="1">
    <location>
        <begin position="249"/>
        <end position="272"/>
    </location>
</feature>
<dbReference type="GeneID" id="81356383"/>
<dbReference type="Proteomes" id="UP001149074">
    <property type="component" value="Unassembled WGS sequence"/>
</dbReference>